<reference evidence="2" key="1">
    <citation type="submission" date="2016-01" db="EMBL/GenBank/DDBJ databases">
        <title>Reference transcriptome for the parasite Schistocephalus solidus: insights into the molecular evolution of parasitism.</title>
        <authorList>
            <person name="Hebert F.O."/>
            <person name="Grambauer S."/>
            <person name="Barber I."/>
            <person name="Landry C.R."/>
            <person name="Aubin-Horth N."/>
        </authorList>
    </citation>
    <scope>NUCLEOTIDE SEQUENCE</scope>
</reference>
<evidence type="ECO:0000313" key="2">
    <source>
        <dbReference type="EMBL" id="JAP44869.1"/>
    </source>
</evidence>
<protein>
    <submittedName>
        <fullName evidence="2">Uncharacterized protein</fullName>
    </submittedName>
</protein>
<dbReference type="EMBL" id="GEEE01018356">
    <property type="protein sequence ID" value="JAP44869.1"/>
    <property type="molecule type" value="Transcribed_RNA"/>
</dbReference>
<organism evidence="2">
    <name type="scientific">Schistocephalus solidus</name>
    <name type="common">Tapeworm</name>
    <dbReference type="NCBI Taxonomy" id="70667"/>
    <lineage>
        <taxon>Eukaryota</taxon>
        <taxon>Metazoa</taxon>
        <taxon>Spiralia</taxon>
        <taxon>Lophotrochozoa</taxon>
        <taxon>Platyhelminthes</taxon>
        <taxon>Cestoda</taxon>
        <taxon>Eucestoda</taxon>
        <taxon>Diphyllobothriidea</taxon>
        <taxon>Diphyllobothriidae</taxon>
        <taxon>Schistocephalus</taxon>
    </lineage>
</organism>
<name>A0A0X3NYY7_SCHSO</name>
<feature type="region of interest" description="Disordered" evidence="1">
    <location>
        <begin position="464"/>
        <end position="483"/>
    </location>
</feature>
<sequence>MTTCESVCRLLESLENNDEQYGIHLLEDSGISLDSPNAAIDLQKFVHRLQSSNLPSKKINSLLCCFTEELISQFDNELENTAPFEGYFSKATFTPFPNVDSAWHQLFIQLLLTVPGNDLIQLLQKLLASKESASKLRWNILLPLVSCLAVCVKGSAHMLRDLLRQVLVSVFSNEPTPAVADDDAEGLLEEDSLSDADEEDLDDKAWFCGIAGDPVADSSQVDSDCRLKAALLLARQLFSEDSRVVGCTYRQWWAEHFASTPSSLPNGGTGVLSSRRSVAYLARELTSLLPFEMNPVFLRTQISVIPFWVSSQRATAATRGDSVNASTELVVEDGEQWLETWMDYVDIARGRLAELRCGEQSPSTTSKLEMPSASTKHWTEVHALLQEYSVQTVAASSSSEKVNSRLPAYLVEMSLFRPRFFQETFLPLLQRPPPGVNLPASLDAARVLLLEMVEQHLHVKRPQTSRLVGSSVAGRRVRKRKKT</sequence>
<dbReference type="AlphaFoldDB" id="A0A0X3NYY7"/>
<evidence type="ECO:0000256" key="1">
    <source>
        <dbReference type="SAM" id="MobiDB-lite"/>
    </source>
</evidence>
<accession>A0A0X3NYY7</accession>
<gene>
    <name evidence="2" type="ORF">TR167049</name>
</gene>
<proteinExistence type="predicted"/>